<accession>A0A6C0CXR9</accession>
<evidence type="ECO:0000256" key="2">
    <source>
        <dbReference type="ARBA" id="ARBA00004922"/>
    </source>
</evidence>
<sequence length="264" mass="31369">MPPKLIFIVPYRDRREHKLFFTKYMEYIMEDYNKEDYEIYFSHQVDFRPFNRGAMKNIGFLAMKQKYPTDYNNITFVFHDVDTIPYKKNLLNYETTDGIIKHFYGYEFALGGIFSIKGKDFERVNGFPNMWGWSMEDNMIQQRILENGLKIDRNNFFKLGARAILQFTDGITKIINKKEVAGFLNKDYRHGLNSIKKLNYEISNEFINVENFETETDANSQKYEKHDITQKTSNKIRLTKEERYGGNNIAIGGFKNMGTIFKRK</sequence>
<evidence type="ECO:0008006" key="14">
    <source>
        <dbReference type="Google" id="ProtNLM"/>
    </source>
</evidence>
<evidence type="ECO:0000256" key="6">
    <source>
        <dbReference type="ARBA" id="ARBA00022692"/>
    </source>
</evidence>
<keyword evidence="10" id="KW-0325">Glycoprotein</keyword>
<evidence type="ECO:0000256" key="10">
    <source>
        <dbReference type="ARBA" id="ARBA00023180"/>
    </source>
</evidence>
<evidence type="ECO:0000313" key="13">
    <source>
        <dbReference type="EMBL" id="QHT09067.1"/>
    </source>
</evidence>
<dbReference type="GO" id="GO:0005794">
    <property type="term" value="C:Golgi apparatus"/>
    <property type="evidence" value="ECO:0007669"/>
    <property type="project" value="TreeGrafter"/>
</dbReference>
<dbReference type="Gene3D" id="3.90.550.10">
    <property type="entry name" value="Spore Coat Polysaccharide Biosynthesis Protein SpsA, Chain A"/>
    <property type="match status" value="1"/>
</dbReference>
<protein>
    <recommendedName>
        <fullName evidence="14">Galactosyltransferase C-terminal domain-containing protein</fullName>
    </recommendedName>
</protein>
<keyword evidence="9" id="KW-0472">Membrane</keyword>
<dbReference type="InterPro" id="IPR029044">
    <property type="entry name" value="Nucleotide-diphossugar_trans"/>
</dbReference>
<dbReference type="GO" id="GO:0016020">
    <property type="term" value="C:membrane"/>
    <property type="evidence" value="ECO:0007669"/>
    <property type="project" value="UniProtKB-SubCell"/>
</dbReference>
<evidence type="ECO:0000259" key="12">
    <source>
        <dbReference type="Pfam" id="PF13733"/>
    </source>
</evidence>
<keyword evidence="4" id="KW-0328">Glycosyltransferase</keyword>
<proteinExistence type="inferred from homology"/>
<feature type="domain" description="Galactosyltransferase C-terminal" evidence="11">
    <location>
        <begin position="104"/>
        <end position="156"/>
    </location>
</feature>
<dbReference type="Pfam" id="PF02709">
    <property type="entry name" value="Glyco_transf_7C"/>
    <property type="match status" value="1"/>
</dbReference>
<keyword evidence="6" id="KW-0812">Transmembrane</keyword>
<evidence type="ECO:0000256" key="7">
    <source>
        <dbReference type="ARBA" id="ARBA00022968"/>
    </source>
</evidence>
<dbReference type="PRINTS" id="PR02050">
    <property type="entry name" value="B14GALTRFASE"/>
</dbReference>
<keyword evidence="7" id="KW-0735">Signal-anchor</keyword>
<comment type="similarity">
    <text evidence="3">Belongs to the glycosyltransferase 7 family.</text>
</comment>
<dbReference type="InterPro" id="IPR027791">
    <property type="entry name" value="Galactosyl_T_C"/>
</dbReference>
<dbReference type="EMBL" id="MN739507">
    <property type="protein sequence ID" value="QHT09067.1"/>
    <property type="molecule type" value="Genomic_DNA"/>
</dbReference>
<keyword evidence="8" id="KW-1133">Transmembrane helix</keyword>
<organism evidence="13">
    <name type="scientific">viral metagenome</name>
    <dbReference type="NCBI Taxonomy" id="1070528"/>
    <lineage>
        <taxon>unclassified sequences</taxon>
        <taxon>metagenomes</taxon>
        <taxon>organismal metagenomes</taxon>
    </lineage>
</organism>
<dbReference type="GO" id="GO:0008378">
    <property type="term" value="F:galactosyltransferase activity"/>
    <property type="evidence" value="ECO:0007669"/>
    <property type="project" value="TreeGrafter"/>
</dbReference>
<evidence type="ECO:0000256" key="3">
    <source>
        <dbReference type="ARBA" id="ARBA00005735"/>
    </source>
</evidence>
<comment type="pathway">
    <text evidence="2">Protein modification; protein glycosylation.</text>
</comment>
<evidence type="ECO:0000256" key="5">
    <source>
        <dbReference type="ARBA" id="ARBA00022679"/>
    </source>
</evidence>
<dbReference type="Pfam" id="PF13733">
    <property type="entry name" value="Glyco_transf_7N"/>
    <property type="match status" value="1"/>
</dbReference>
<evidence type="ECO:0000256" key="4">
    <source>
        <dbReference type="ARBA" id="ARBA00022676"/>
    </source>
</evidence>
<dbReference type="InterPro" id="IPR003859">
    <property type="entry name" value="Galactosyl_T"/>
</dbReference>
<keyword evidence="5" id="KW-0808">Transferase</keyword>
<evidence type="ECO:0000256" key="9">
    <source>
        <dbReference type="ARBA" id="ARBA00023136"/>
    </source>
</evidence>
<reference evidence="13" key="1">
    <citation type="journal article" date="2020" name="Nature">
        <title>Giant virus diversity and host interactions through global metagenomics.</title>
        <authorList>
            <person name="Schulz F."/>
            <person name="Roux S."/>
            <person name="Paez-Espino D."/>
            <person name="Jungbluth S."/>
            <person name="Walsh D.A."/>
            <person name="Denef V.J."/>
            <person name="McMahon K.D."/>
            <person name="Konstantinidis K.T."/>
            <person name="Eloe-Fadrosh E.A."/>
            <person name="Kyrpides N.C."/>
            <person name="Woyke T."/>
        </authorList>
    </citation>
    <scope>NUCLEOTIDE SEQUENCE</scope>
    <source>
        <strain evidence="13">GVMAG-M-3300023109-53</strain>
    </source>
</reference>
<dbReference type="GO" id="GO:0005975">
    <property type="term" value="P:carbohydrate metabolic process"/>
    <property type="evidence" value="ECO:0007669"/>
    <property type="project" value="InterPro"/>
</dbReference>
<name>A0A6C0CXR9_9ZZZZ</name>
<dbReference type="PANTHER" id="PTHR19300">
    <property type="entry name" value="BETA-1,4-GALACTOSYLTRANSFERASE"/>
    <property type="match status" value="1"/>
</dbReference>
<feature type="domain" description="Galactosyltransferase N-terminal" evidence="12">
    <location>
        <begin position="5"/>
        <end position="88"/>
    </location>
</feature>
<evidence type="ECO:0000256" key="1">
    <source>
        <dbReference type="ARBA" id="ARBA00004606"/>
    </source>
</evidence>
<dbReference type="AlphaFoldDB" id="A0A6C0CXR9"/>
<dbReference type="UniPathway" id="UPA00378"/>
<dbReference type="InterPro" id="IPR027995">
    <property type="entry name" value="Galactosyl_T_N"/>
</dbReference>
<dbReference type="SUPFAM" id="SSF53448">
    <property type="entry name" value="Nucleotide-diphospho-sugar transferases"/>
    <property type="match status" value="1"/>
</dbReference>
<evidence type="ECO:0000256" key="8">
    <source>
        <dbReference type="ARBA" id="ARBA00022989"/>
    </source>
</evidence>
<dbReference type="PANTHER" id="PTHR19300:SF57">
    <property type="entry name" value="BETA-1,4-N-ACETYLGALACTOSAMINYLTRANSFERASE"/>
    <property type="match status" value="1"/>
</dbReference>
<comment type="subcellular location">
    <subcellularLocation>
        <location evidence="1">Membrane</location>
        <topology evidence="1">Single-pass type II membrane protein</topology>
    </subcellularLocation>
</comment>
<evidence type="ECO:0000259" key="11">
    <source>
        <dbReference type="Pfam" id="PF02709"/>
    </source>
</evidence>